<dbReference type="EMBL" id="JAEUBG010001265">
    <property type="protein sequence ID" value="KAH3686697.1"/>
    <property type="molecule type" value="Genomic_DNA"/>
</dbReference>
<feature type="region of interest" description="Disordered" evidence="1">
    <location>
        <begin position="260"/>
        <end position="291"/>
    </location>
</feature>
<organism evidence="2 3">
    <name type="scientific">Wickerhamomyces pijperi</name>
    <name type="common">Yeast</name>
    <name type="synonym">Pichia pijperi</name>
    <dbReference type="NCBI Taxonomy" id="599730"/>
    <lineage>
        <taxon>Eukaryota</taxon>
        <taxon>Fungi</taxon>
        <taxon>Dikarya</taxon>
        <taxon>Ascomycota</taxon>
        <taxon>Saccharomycotina</taxon>
        <taxon>Saccharomycetes</taxon>
        <taxon>Phaffomycetales</taxon>
        <taxon>Wickerhamomycetaceae</taxon>
        <taxon>Wickerhamomyces</taxon>
    </lineage>
</organism>
<name>A0A9P8QBY1_WICPI</name>
<reference evidence="2" key="2">
    <citation type="submission" date="2021-01" db="EMBL/GenBank/DDBJ databases">
        <authorList>
            <person name="Schikora-Tamarit M.A."/>
        </authorList>
    </citation>
    <scope>NUCLEOTIDE SEQUENCE</scope>
    <source>
        <strain evidence="2">CBS2887</strain>
    </source>
</reference>
<keyword evidence="3" id="KW-1185">Reference proteome</keyword>
<reference evidence="2" key="1">
    <citation type="journal article" date="2021" name="Open Biol.">
        <title>Shared evolutionary footprints suggest mitochondrial oxidative damage underlies multiple complex I losses in fungi.</title>
        <authorList>
            <person name="Schikora-Tamarit M.A."/>
            <person name="Marcet-Houben M."/>
            <person name="Nosek J."/>
            <person name="Gabaldon T."/>
        </authorList>
    </citation>
    <scope>NUCLEOTIDE SEQUENCE</scope>
    <source>
        <strain evidence="2">CBS2887</strain>
    </source>
</reference>
<comment type="caution">
    <text evidence="2">The sequence shown here is derived from an EMBL/GenBank/DDBJ whole genome shotgun (WGS) entry which is preliminary data.</text>
</comment>
<evidence type="ECO:0000256" key="1">
    <source>
        <dbReference type="SAM" id="MobiDB-lite"/>
    </source>
</evidence>
<gene>
    <name evidence="2" type="ORF">WICPIJ_002341</name>
</gene>
<dbReference type="AlphaFoldDB" id="A0A9P8QBY1"/>
<sequence length="291" mass="30987">MNYMAGSSDTFTLVHVVESFVNFSQRLSVGDELFNLQDPVQGVFNKAWQLGSTLDTTEGRPLPDSTGDQLERSGGNFLTSGSDTDDDGLTPTLMAGFQGLSHDGDVTGTVESEVQPTVGHLDQMLNNGLTFWQLGWVDEISGANLVGPFLLVVVDVNDDDLGGLSGNSTLHDGQTDDTRTEHSNSVAFLHIGSVDSGTKVEQPMKCKISLPVALCLNLEVPSGMTPLPWVALTEPHKLVLPDLQNLHSLHSAVYKAMTESPTLTEVTPSPTDSTTPAPSWPKITGKAPSGS</sequence>
<evidence type="ECO:0000313" key="3">
    <source>
        <dbReference type="Proteomes" id="UP000774326"/>
    </source>
</evidence>
<proteinExistence type="predicted"/>
<protein>
    <submittedName>
        <fullName evidence="2">Uncharacterized protein</fullName>
    </submittedName>
</protein>
<feature type="compositionally biased region" description="Low complexity" evidence="1">
    <location>
        <begin position="264"/>
        <end position="281"/>
    </location>
</feature>
<accession>A0A9P8QBY1</accession>
<evidence type="ECO:0000313" key="2">
    <source>
        <dbReference type="EMBL" id="KAH3686697.1"/>
    </source>
</evidence>
<feature type="region of interest" description="Disordered" evidence="1">
    <location>
        <begin position="54"/>
        <end position="85"/>
    </location>
</feature>
<dbReference type="Proteomes" id="UP000774326">
    <property type="component" value="Unassembled WGS sequence"/>
</dbReference>